<dbReference type="InterPro" id="IPR004045">
    <property type="entry name" value="Glutathione_S-Trfase_N"/>
</dbReference>
<proteinExistence type="predicted"/>
<protein>
    <submittedName>
        <fullName evidence="2">Glutaredoxin</fullName>
    </submittedName>
</protein>
<dbReference type="Gene3D" id="3.40.30.10">
    <property type="entry name" value="Glutaredoxin"/>
    <property type="match status" value="1"/>
</dbReference>
<dbReference type="EMBL" id="JAJNNZ010000014">
    <property type="protein sequence ID" value="MCJ2378208.1"/>
    <property type="molecule type" value="Genomic_DNA"/>
</dbReference>
<accession>A0A9X2B024</accession>
<gene>
    <name evidence="2" type="ORF">LNL84_15430</name>
</gene>
<dbReference type="InterPro" id="IPR036249">
    <property type="entry name" value="Thioredoxin-like_sf"/>
</dbReference>
<dbReference type="AlphaFoldDB" id="A0A9X2B024"/>
<evidence type="ECO:0000313" key="3">
    <source>
        <dbReference type="Proteomes" id="UP001139488"/>
    </source>
</evidence>
<dbReference type="Proteomes" id="UP001139488">
    <property type="component" value="Unassembled WGS sequence"/>
</dbReference>
<evidence type="ECO:0000313" key="2">
    <source>
        <dbReference type="EMBL" id="MCJ2378208.1"/>
    </source>
</evidence>
<dbReference type="Pfam" id="PF13417">
    <property type="entry name" value="GST_N_3"/>
    <property type="match status" value="1"/>
</dbReference>
<organism evidence="2 3">
    <name type="scientific">Vibrio gelatinilyticus</name>
    <dbReference type="NCBI Taxonomy" id="2893468"/>
    <lineage>
        <taxon>Bacteria</taxon>
        <taxon>Pseudomonadati</taxon>
        <taxon>Pseudomonadota</taxon>
        <taxon>Gammaproteobacteria</taxon>
        <taxon>Vibrionales</taxon>
        <taxon>Vibrionaceae</taxon>
        <taxon>Vibrio</taxon>
    </lineage>
</organism>
<comment type="caution">
    <text evidence="2">The sequence shown here is derived from an EMBL/GenBank/DDBJ whole genome shotgun (WGS) entry which is preliminary data.</text>
</comment>
<dbReference type="RefSeq" id="WP_244358446.1">
    <property type="nucleotide sequence ID" value="NZ_JAJNNZ010000014.1"/>
</dbReference>
<dbReference type="SUPFAM" id="SSF52833">
    <property type="entry name" value="Thioredoxin-like"/>
    <property type="match status" value="1"/>
</dbReference>
<reference evidence="2" key="1">
    <citation type="submission" date="2021-11" db="EMBL/GenBank/DDBJ databases">
        <title>Vibrio ZSDE26 sp. nov. and Vibrio ZSDZ34 sp. nov., isolated from coastal seawater in Qingdao.</title>
        <authorList>
            <person name="Zhang P."/>
        </authorList>
    </citation>
    <scope>NUCLEOTIDE SEQUENCE</scope>
    <source>
        <strain evidence="2">ZSDZ34</strain>
    </source>
</reference>
<dbReference type="PROSITE" id="PS50404">
    <property type="entry name" value="GST_NTER"/>
    <property type="match status" value="1"/>
</dbReference>
<keyword evidence="3" id="KW-1185">Reference proteome</keyword>
<evidence type="ECO:0000259" key="1">
    <source>
        <dbReference type="PROSITE" id="PS50404"/>
    </source>
</evidence>
<sequence>MKLIRWILGKVILTGNFVFAPKGLTRSEDAQAQVDDKAKSMALYQFDACPFCVKVRRAMKRQSVNIELRDAKTDPVHKQALLEGGGRVKVPCLRIENGEDVTWMYESSDIVAYLEKEFA</sequence>
<dbReference type="PROSITE" id="PS51354">
    <property type="entry name" value="GLUTAREDOXIN_2"/>
    <property type="match status" value="1"/>
</dbReference>
<name>A0A9X2B024_9VIBR</name>
<feature type="domain" description="GST N-terminal" evidence="1">
    <location>
        <begin position="39"/>
        <end position="119"/>
    </location>
</feature>